<feature type="domain" description="DnaJ homologue subfamily C member 28 conserved" evidence="1">
    <location>
        <begin position="5"/>
        <end position="70"/>
    </location>
</feature>
<evidence type="ECO:0000313" key="2">
    <source>
        <dbReference type="EMBL" id="KAF1084427.1"/>
    </source>
</evidence>
<organism evidence="2 3">
    <name type="scientific">Sporotomaculum syntrophicum</name>
    <dbReference type="NCBI Taxonomy" id="182264"/>
    <lineage>
        <taxon>Bacteria</taxon>
        <taxon>Bacillati</taxon>
        <taxon>Bacillota</taxon>
        <taxon>Clostridia</taxon>
        <taxon>Eubacteriales</taxon>
        <taxon>Desulfallaceae</taxon>
        <taxon>Sporotomaculum</taxon>
    </lineage>
</organism>
<evidence type="ECO:0000313" key="3">
    <source>
        <dbReference type="Proteomes" id="UP000798488"/>
    </source>
</evidence>
<keyword evidence="3" id="KW-1185">Reference proteome</keyword>
<dbReference type="PANTHER" id="PTHR39158">
    <property type="entry name" value="OS08G0560600 PROTEIN"/>
    <property type="match status" value="1"/>
</dbReference>
<gene>
    <name evidence="2" type="ORF">SPSYN_02204</name>
</gene>
<proteinExistence type="predicted"/>
<dbReference type="AlphaFoldDB" id="A0A9D2WPW0"/>
<evidence type="ECO:0000259" key="1">
    <source>
        <dbReference type="Pfam" id="PF09350"/>
    </source>
</evidence>
<reference evidence="2" key="1">
    <citation type="submission" date="2016-02" db="EMBL/GenBank/DDBJ databases">
        <title>Draft Genome Sequence of Sporotomaculum syntrophicum Strain FB, a Syntrophic Benzoate Degrader.</title>
        <authorList>
            <person name="Nobu M.K."/>
            <person name="Narihiro T."/>
            <person name="Qiu Y.-L."/>
            <person name="Ohashi A."/>
            <person name="Liu W.-T."/>
            <person name="Yuji S."/>
        </authorList>
    </citation>
    <scope>NUCLEOTIDE SEQUENCE</scope>
    <source>
        <strain evidence="2">FB</strain>
    </source>
</reference>
<dbReference type="Proteomes" id="UP000798488">
    <property type="component" value="Unassembled WGS sequence"/>
</dbReference>
<name>A0A9D2WPW0_9FIRM</name>
<accession>A0A9D2WPW0</accession>
<dbReference type="InterPro" id="IPR052573">
    <property type="entry name" value="DnaJ_C_subfamily_28"/>
</dbReference>
<dbReference type="PANTHER" id="PTHR39158:SF1">
    <property type="entry name" value="DNAJ HOMOLOG SUBFAMILY C MEMBER 28"/>
    <property type="match status" value="1"/>
</dbReference>
<protein>
    <recommendedName>
        <fullName evidence="1">DnaJ homologue subfamily C member 28 conserved domain-containing protein</fullName>
    </recommendedName>
</protein>
<dbReference type="Pfam" id="PF09350">
    <property type="entry name" value="DJC28_CD"/>
    <property type="match status" value="1"/>
</dbReference>
<sequence length="128" mass="14752">MFAILAENKIREAMLKGEFEDLPGQGKPIKIDDLSNVPDDLRASYILLKNAGVLPEEMELHKEIVNLQTLINRCYDENADDGEIISLRKKLTEKMLRYDMMMEKRKAGSSNAMISYQNKISRKLGRYK</sequence>
<dbReference type="InterPro" id="IPR018961">
    <property type="entry name" value="DnaJ_homolog_subfam-C_membr-28"/>
</dbReference>
<dbReference type="EMBL" id="LSRS01000005">
    <property type="protein sequence ID" value="KAF1084427.1"/>
    <property type="molecule type" value="Genomic_DNA"/>
</dbReference>
<comment type="caution">
    <text evidence="2">The sequence shown here is derived from an EMBL/GenBank/DDBJ whole genome shotgun (WGS) entry which is preliminary data.</text>
</comment>